<gene>
    <name evidence="1" type="ORF">DL762_001557</name>
</gene>
<accession>A0ABY0HG39</accession>
<protein>
    <submittedName>
        <fullName evidence="1">Uncharacterized protein</fullName>
    </submittedName>
</protein>
<dbReference type="EMBL" id="QJNS01000025">
    <property type="protein sequence ID" value="RYO92654.1"/>
    <property type="molecule type" value="Genomic_DNA"/>
</dbReference>
<keyword evidence="2" id="KW-1185">Reference proteome</keyword>
<name>A0ABY0HG39_9PEZI</name>
<comment type="caution">
    <text evidence="1">The sequence shown here is derived from an EMBL/GenBank/DDBJ whole genome shotgun (WGS) entry which is preliminary data.</text>
</comment>
<reference evidence="1 2" key="1">
    <citation type="submission" date="2018-06" db="EMBL/GenBank/DDBJ databases">
        <title>Complete Genomes of Monosporascus.</title>
        <authorList>
            <person name="Robinson A.J."/>
            <person name="Natvig D.O."/>
        </authorList>
    </citation>
    <scope>NUCLEOTIDE SEQUENCE [LARGE SCALE GENOMIC DNA]</scope>
    <source>
        <strain evidence="1 2">CBS 609.92</strain>
    </source>
</reference>
<evidence type="ECO:0000313" key="2">
    <source>
        <dbReference type="Proteomes" id="UP000294003"/>
    </source>
</evidence>
<proteinExistence type="predicted"/>
<organism evidence="1 2">
    <name type="scientific">Monosporascus cannonballus</name>
    <dbReference type="NCBI Taxonomy" id="155416"/>
    <lineage>
        <taxon>Eukaryota</taxon>
        <taxon>Fungi</taxon>
        <taxon>Dikarya</taxon>
        <taxon>Ascomycota</taxon>
        <taxon>Pezizomycotina</taxon>
        <taxon>Sordariomycetes</taxon>
        <taxon>Xylariomycetidae</taxon>
        <taxon>Xylariales</taxon>
        <taxon>Xylariales incertae sedis</taxon>
        <taxon>Monosporascus</taxon>
    </lineage>
</organism>
<evidence type="ECO:0000313" key="1">
    <source>
        <dbReference type="EMBL" id="RYO92654.1"/>
    </source>
</evidence>
<sequence length="131" mass="14666">MAGHNARNIVAVPETKTTGLTDHGDDYKTRIELLKEAYGDSVYSPRTMADFIKDEYVNGEGRNEPTGRGVIATYIDNMEKVETEKDGLQPQHDDSGNRAIAVPQLWLWRATNSRPLTPRPPFFCLCVFAPV</sequence>
<dbReference type="Proteomes" id="UP000294003">
    <property type="component" value="Unassembled WGS sequence"/>
</dbReference>